<reference evidence="6 7" key="1">
    <citation type="submission" date="2016-10" db="EMBL/GenBank/DDBJ databases">
        <authorList>
            <person name="de Groot N.N."/>
        </authorList>
    </citation>
    <scope>NUCLEOTIDE SEQUENCE [LARGE SCALE GENOMIC DNA]</scope>
    <source>
        <strain evidence="6 7">DSM 44468</strain>
    </source>
</reference>
<organism evidence="6 7">
    <name type="scientific">Amycolatopsis sacchari</name>
    <dbReference type="NCBI Taxonomy" id="115433"/>
    <lineage>
        <taxon>Bacteria</taxon>
        <taxon>Bacillati</taxon>
        <taxon>Actinomycetota</taxon>
        <taxon>Actinomycetes</taxon>
        <taxon>Pseudonocardiales</taxon>
        <taxon>Pseudonocardiaceae</taxon>
        <taxon>Amycolatopsis</taxon>
    </lineage>
</organism>
<accession>A0A1I3KD36</accession>
<dbReference type="InterPro" id="IPR016162">
    <property type="entry name" value="Ald_DH_N"/>
</dbReference>
<dbReference type="CDD" id="cd07114">
    <property type="entry name" value="ALDH_DhaS"/>
    <property type="match status" value="1"/>
</dbReference>
<dbReference type="InterPro" id="IPR016160">
    <property type="entry name" value="Ald_DH_CS_CYS"/>
</dbReference>
<dbReference type="Proteomes" id="UP000199025">
    <property type="component" value="Unassembled WGS sequence"/>
</dbReference>
<evidence type="ECO:0000313" key="7">
    <source>
        <dbReference type="Proteomes" id="UP000199025"/>
    </source>
</evidence>
<feature type="domain" description="Aldehyde dehydrogenase" evidence="5">
    <location>
        <begin position="24"/>
        <end position="480"/>
    </location>
</feature>
<feature type="active site" evidence="3">
    <location>
        <position position="257"/>
    </location>
</feature>
<dbReference type="Pfam" id="PF00171">
    <property type="entry name" value="Aldedh"/>
    <property type="match status" value="1"/>
</dbReference>
<dbReference type="SUPFAM" id="SSF53720">
    <property type="entry name" value="ALDH-like"/>
    <property type="match status" value="1"/>
</dbReference>
<dbReference type="EMBL" id="FORP01000001">
    <property type="protein sequence ID" value="SFI70260.1"/>
    <property type="molecule type" value="Genomic_DNA"/>
</dbReference>
<dbReference type="GO" id="GO:0016620">
    <property type="term" value="F:oxidoreductase activity, acting on the aldehyde or oxo group of donors, NAD or NADP as acceptor"/>
    <property type="evidence" value="ECO:0007669"/>
    <property type="project" value="InterPro"/>
</dbReference>
<dbReference type="FunFam" id="3.40.309.10:FF:000012">
    <property type="entry name" value="Betaine aldehyde dehydrogenase"/>
    <property type="match status" value="1"/>
</dbReference>
<evidence type="ECO:0000259" key="5">
    <source>
        <dbReference type="Pfam" id="PF00171"/>
    </source>
</evidence>
<gene>
    <name evidence="6" type="ORF">SAMN05421835_101506</name>
</gene>
<dbReference type="InterPro" id="IPR016163">
    <property type="entry name" value="Ald_DH_C"/>
</dbReference>
<keyword evidence="2 4" id="KW-0560">Oxidoreductase</keyword>
<dbReference type="Gene3D" id="3.40.605.10">
    <property type="entry name" value="Aldehyde Dehydrogenase, Chain A, domain 1"/>
    <property type="match status" value="1"/>
</dbReference>
<dbReference type="Gene3D" id="3.40.309.10">
    <property type="entry name" value="Aldehyde Dehydrogenase, Chain A, domain 2"/>
    <property type="match status" value="1"/>
</dbReference>
<dbReference type="PROSITE" id="PS00070">
    <property type="entry name" value="ALDEHYDE_DEHYDR_CYS"/>
    <property type="match status" value="1"/>
</dbReference>
<protein>
    <submittedName>
        <fullName evidence="6">Aldehyde dehydrogenase (NAD+)</fullName>
    </submittedName>
</protein>
<dbReference type="InterPro" id="IPR029510">
    <property type="entry name" value="Ald_DH_CS_GLU"/>
</dbReference>
<dbReference type="RefSeq" id="WP_091503999.1">
    <property type="nucleotide sequence ID" value="NZ_FORP01000001.1"/>
</dbReference>
<dbReference type="STRING" id="115433.SAMN05421835_101506"/>
<proteinExistence type="inferred from homology"/>
<dbReference type="PROSITE" id="PS00687">
    <property type="entry name" value="ALDEHYDE_DEHYDR_GLU"/>
    <property type="match status" value="1"/>
</dbReference>
<dbReference type="InterPro" id="IPR016161">
    <property type="entry name" value="Ald_DH/histidinol_DH"/>
</dbReference>
<dbReference type="InterPro" id="IPR015590">
    <property type="entry name" value="Aldehyde_DH_dom"/>
</dbReference>
<dbReference type="OrthoDB" id="6882680at2"/>
<evidence type="ECO:0000256" key="3">
    <source>
        <dbReference type="PROSITE-ProRule" id="PRU10007"/>
    </source>
</evidence>
<dbReference type="FunFam" id="3.40.605.10:FF:000007">
    <property type="entry name" value="NAD/NADP-dependent betaine aldehyde dehydrogenase"/>
    <property type="match status" value="1"/>
</dbReference>
<comment type="similarity">
    <text evidence="1 4">Belongs to the aldehyde dehydrogenase family.</text>
</comment>
<keyword evidence="7" id="KW-1185">Reference proteome</keyword>
<name>A0A1I3KD36_9PSEU</name>
<evidence type="ECO:0000313" key="6">
    <source>
        <dbReference type="EMBL" id="SFI70260.1"/>
    </source>
</evidence>
<dbReference type="PANTHER" id="PTHR11699">
    <property type="entry name" value="ALDEHYDE DEHYDROGENASE-RELATED"/>
    <property type="match status" value="1"/>
</dbReference>
<dbReference type="AlphaFoldDB" id="A0A1I3KD36"/>
<evidence type="ECO:0000256" key="1">
    <source>
        <dbReference type="ARBA" id="ARBA00009986"/>
    </source>
</evidence>
<sequence>MTTQAPSTLQHYRMIIGGERVDSRGGATFASRNPYTGLDWAQAPDGTAEDVDHAVRCARAAIEGPWGRMTATQRGRIMRRAADLLEENADRLAEIETRDSGRVIRETRSLARYMPEWFHYFAGLADKIEGATIPSDKPGFALYTRPKPVGVVGAIVPWNSALLMLAFKLAPALAAGCTIVVKPSDFTPATALEVADLLEQAGLPGGVVNVVTGVGPTVGQALVAHPGVDKVAFTGSTTTGIAVARAAADNLTRVSLELGGKSPQVIFPDADLDAAVNGVLAGIFSASGQNCMAGSRVIAHHEIHDELVKRVAERAATLVVGDPMDPETDMGPLINDAQLRRVLDFCDSARAEGASIRHGGNRHRDGGLLVEPTVIADAGREMRVFREEIFGPVVTALTFETEAEAIELANDTPYGLAGAVWTKDIQRAHRVADAINAGTVWINAYRAIAPGAPFGGMKHSGIGRENGIEAVRDFLETKTIWIELTGESRDPFAR</sequence>
<evidence type="ECO:0000256" key="2">
    <source>
        <dbReference type="ARBA" id="ARBA00023002"/>
    </source>
</evidence>
<evidence type="ECO:0000256" key="4">
    <source>
        <dbReference type="RuleBase" id="RU003345"/>
    </source>
</evidence>